<keyword evidence="2" id="KW-1185">Reference proteome</keyword>
<sequence length="265" mass="30813">FKLMHIELDLLATKHKLRDIFLDEDEFKEVDNLLNLLYPILEATILLSSCLYLTISNVYLSFDSILHYLSRFIDDRSYSLNKYMVTNSIHYKLNKYWLLLDKSITIAAILDSTSKLITFSSEEKRNTTITNLHQAIVQYILQASATNASPSKNRKREFFKSLLEQQQLINKPPVEELDLYLSSPPCSEEDPLEWWVKNEFRFPILAKIAHNYLAIQGTSVPCEEAFSVAARTLTKIRNRLHLETAYALLCLKSWMEQGIEVQIEK</sequence>
<comment type="caution">
    <text evidence="1">The sequence shown here is derived from an EMBL/GenBank/DDBJ whole genome shotgun (WGS) entry which is preliminary data.</text>
</comment>
<name>A0ACA9LCF0_9GLOM</name>
<gene>
    <name evidence="1" type="ORF">SCALOS_LOCUS3874</name>
</gene>
<reference evidence="1" key="1">
    <citation type="submission" date="2021-06" db="EMBL/GenBank/DDBJ databases">
        <authorList>
            <person name="Kallberg Y."/>
            <person name="Tangrot J."/>
            <person name="Rosling A."/>
        </authorList>
    </citation>
    <scope>NUCLEOTIDE SEQUENCE</scope>
    <source>
        <strain evidence="1">AU212A</strain>
    </source>
</reference>
<dbReference type="Proteomes" id="UP000789860">
    <property type="component" value="Unassembled WGS sequence"/>
</dbReference>
<dbReference type="EMBL" id="CAJVPM010004701">
    <property type="protein sequence ID" value="CAG8516217.1"/>
    <property type="molecule type" value="Genomic_DNA"/>
</dbReference>
<feature type="non-terminal residue" evidence="1">
    <location>
        <position position="1"/>
    </location>
</feature>
<evidence type="ECO:0000313" key="1">
    <source>
        <dbReference type="EMBL" id="CAG8516217.1"/>
    </source>
</evidence>
<proteinExistence type="predicted"/>
<evidence type="ECO:0000313" key="2">
    <source>
        <dbReference type="Proteomes" id="UP000789860"/>
    </source>
</evidence>
<accession>A0ACA9LCF0</accession>
<protein>
    <submittedName>
        <fullName evidence="1">9067_t:CDS:1</fullName>
    </submittedName>
</protein>
<organism evidence="1 2">
    <name type="scientific">Scutellospora calospora</name>
    <dbReference type="NCBI Taxonomy" id="85575"/>
    <lineage>
        <taxon>Eukaryota</taxon>
        <taxon>Fungi</taxon>
        <taxon>Fungi incertae sedis</taxon>
        <taxon>Mucoromycota</taxon>
        <taxon>Glomeromycotina</taxon>
        <taxon>Glomeromycetes</taxon>
        <taxon>Diversisporales</taxon>
        <taxon>Gigasporaceae</taxon>
        <taxon>Scutellospora</taxon>
    </lineage>
</organism>